<gene>
    <name evidence="2" type="ORF">PECAL_4P21040</name>
</gene>
<proteinExistence type="predicted"/>
<name>A0A8J2X4U6_9STRA</name>
<reference evidence="2" key="1">
    <citation type="submission" date="2021-11" db="EMBL/GenBank/DDBJ databases">
        <authorList>
            <consortium name="Genoscope - CEA"/>
            <person name="William W."/>
        </authorList>
    </citation>
    <scope>NUCLEOTIDE SEQUENCE</scope>
</reference>
<dbReference type="Proteomes" id="UP000789595">
    <property type="component" value="Unassembled WGS sequence"/>
</dbReference>
<protein>
    <submittedName>
        <fullName evidence="2">Uncharacterized protein</fullName>
    </submittedName>
</protein>
<comment type="caution">
    <text evidence="2">The sequence shown here is derived from an EMBL/GenBank/DDBJ whole genome shotgun (WGS) entry which is preliminary data.</text>
</comment>
<evidence type="ECO:0000313" key="3">
    <source>
        <dbReference type="Proteomes" id="UP000789595"/>
    </source>
</evidence>
<evidence type="ECO:0000256" key="1">
    <source>
        <dbReference type="SAM" id="MobiDB-lite"/>
    </source>
</evidence>
<feature type="region of interest" description="Disordered" evidence="1">
    <location>
        <begin position="57"/>
        <end position="80"/>
    </location>
</feature>
<dbReference type="AlphaFoldDB" id="A0A8J2X4U6"/>
<dbReference type="EMBL" id="CAKKNE010000004">
    <property type="protein sequence ID" value="CAH0374801.1"/>
    <property type="molecule type" value="Genomic_DNA"/>
</dbReference>
<keyword evidence="3" id="KW-1185">Reference proteome</keyword>
<accession>A0A8J2X4U6</accession>
<evidence type="ECO:0000313" key="2">
    <source>
        <dbReference type="EMBL" id="CAH0374801.1"/>
    </source>
</evidence>
<sequence>MDYLDEPLRKDCSTARLAVVGGSPRMTSGVAFALARRAAERDAAAAPLLLCRRRDDAAAPPPPLRDEADAPPTTTLRGHADSPVLDRVRLKYVAGLADVAWILNNCQSWPGDHARPTLIIIDDVAALSTTEGAWDAAALHRLAILAKLADAAATFLECGCVLAVSGAPETARIVLRRHFPRTRCLDDGVLRGTGERPRAKIRDDGMRGIVLCE</sequence>
<organism evidence="2 3">
    <name type="scientific">Pelagomonas calceolata</name>
    <dbReference type="NCBI Taxonomy" id="35677"/>
    <lineage>
        <taxon>Eukaryota</taxon>
        <taxon>Sar</taxon>
        <taxon>Stramenopiles</taxon>
        <taxon>Ochrophyta</taxon>
        <taxon>Pelagophyceae</taxon>
        <taxon>Pelagomonadales</taxon>
        <taxon>Pelagomonadaceae</taxon>
        <taxon>Pelagomonas</taxon>
    </lineage>
</organism>